<proteinExistence type="predicted"/>
<name>E3QXY3_COLGM</name>
<dbReference type="VEuPathDB" id="FungiDB:GLRG_10876"/>
<protein>
    <submittedName>
        <fullName evidence="1">Uncharacterized protein</fullName>
    </submittedName>
</protein>
<evidence type="ECO:0000313" key="2">
    <source>
        <dbReference type="Proteomes" id="UP000008782"/>
    </source>
</evidence>
<accession>E3QXY3</accession>
<dbReference type="EMBL" id="GG697398">
    <property type="protein sequence ID" value="EFQ35721.1"/>
    <property type="molecule type" value="Genomic_DNA"/>
</dbReference>
<dbReference type="RefSeq" id="XP_008099741.1">
    <property type="nucleotide sequence ID" value="XM_008101550.1"/>
</dbReference>
<dbReference type="AlphaFoldDB" id="E3QXY3"/>
<sequence length="154" mass="17209">MFCKAILEEGAMAVLAAAKEIAEPKAHHTRAAVVGDLAVIHLTRHRSTENVDIYLGGTMLPSFLKRELPRFNRAFTVNHEVVNGVTYRSPSFKIIIPVDLINIDTQFDVQAPLLSKFRTSNLPWATRDDLILMKAIGASERECESGRYQDVNDT</sequence>
<dbReference type="HOGENOM" id="CLU_1865644_0_0_1"/>
<dbReference type="GeneID" id="24416241"/>
<gene>
    <name evidence="1" type="ORF">GLRG_10876</name>
</gene>
<dbReference type="Proteomes" id="UP000008782">
    <property type="component" value="Unassembled WGS sequence"/>
</dbReference>
<evidence type="ECO:0000313" key="1">
    <source>
        <dbReference type="EMBL" id="EFQ35721.1"/>
    </source>
</evidence>
<keyword evidence="2" id="KW-1185">Reference proteome</keyword>
<reference evidence="2" key="1">
    <citation type="journal article" date="2012" name="Nat. Genet.">
        <title>Lifestyle transitions in plant pathogenic Colletotrichum fungi deciphered by genome and transcriptome analyses.</title>
        <authorList>
            <person name="O'Connell R.J."/>
            <person name="Thon M.R."/>
            <person name="Hacquard S."/>
            <person name="Amyotte S.G."/>
            <person name="Kleemann J."/>
            <person name="Torres M.F."/>
            <person name="Damm U."/>
            <person name="Buiate E.A."/>
            <person name="Epstein L."/>
            <person name="Alkan N."/>
            <person name="Altmueller J."/>
            <person name="Alvarado-Balderrama L."/>
            <person name="Bauser C.A."/>
            <person name="Becker C."/>
            <person name="Birren B.W."/>
            <person name="Chen Z."/>
            <person name="Choi J."/>
            <person name="Crouch J.A."/>
            <person name="Duvick J.P."/>
            <person name="Farman M.A."/>
            <person name="Gan P."/>
            <person name="Heiman D."/>
            <person name="Henrissat B."/>
            <person name="Howard R.J."/>
            <person name="Kabbage M."/>
            <person name="Koch C."/>
            <person name="Kracher B."/>
            <person name="Kubo Y."/>
            <person name="Law A.D."/>
            <person name="Lebrun M.-H."/>
            <person name="Lee Y.-H."/>
            <person name="Miyara I."/>
            <person name="Moore N."/>
            <person name="Neumann U."/>
            <person name="Nordstroem K."/>
            <person name="Panaccione D.G."/>
            <person name="Panstruga R."/>
            <person name="Place M."/>
            <person name="Proctor R.H."/>
            <person name="Prusky D."/>
            <person name="Rech G."/>
            <person name="Reinhardt R."/>
            <person name="Rollins J.A."/>
            <person name="Rounsley S."/>
            <person name="Schardl C.L."/>
            <person name="Schwartz D.C."/>
            <person name="Shenoy N."/>
            <person name="Shirasu K."/>
            <person name="Sikhakolli U.R."/>
            <person name="Stueber K."/>
            <person name="Sukno S.A."/>
            <person name="Sweigard J.A."/>
            <person name="Takano Y."/>
            <person name="Takahara H."/>
            <person name="Trail F."/>
            <person name="van der Does H.C."/>
            <person name="Voll L.M."/>
            <person name="Will I."/>
            <person name="Young S."/>
            <person name="Zeng Q."/>
            <person name="Zhang J."/>
            <person name="Zhou S."/>
            <person name="Dickman M.B."/>
            <person name="Schulze-Lefert P."/>
            <person name="Ver Loren van Themaat E."/>
            <person name="Ma L.-J."/>
            <person name="Vaillancourt L.J."/>
        </authorList>
    </citation>
    <scope>NUCLEOTIDE SEQUENCE [LARGE SCALE GENOMIC DNA]</scope>
    <source>
        <strain evidence="2">M1.001 / M2 / FGSC 10212</strain>
    </source>
</reference>
<organism evidence="2">
    <name type="scientific">Colletotrichum graminicola (strain M1.001 / M2 / FGSC 10212)</name>
    <name type="common">Maize anthracnose fungus</name>
    <name type="synonym">Glomerella graminicola</name>
    <dbReference type="NCBI Taxonomy" id="645133"/>
    <lineage>
        <taxon>Eukaryota</taxon>
        <taxon>Fungi</taxon>
        <taxon>Dikarya</taxon>
        <taxon>Ascomycota</taxon>
        <taxon>Pezizomycotina</taxon>
        <taxon>Sordariomycetes</taxon>
        <taxon>Hypocreomycetidae</taxon>
        <taxon>Glomerellales</taxon>
        <taxon>Glomerellaceae</taxon>
        <taxon>Colletotrichum</taxon>
        <taxon>Colletotrichum graminicola species complex</taxon>
    </lineage>
</organism>
<dbReference type="OrthoDB" id="5421247at2759"/>